<reference evidence="2" key="1">
    <citation type="submission" date="2010-03" db="EMBL/GenBank/DDBJ databases">
        <title>The genome sequence of Synergistetes sp. SGP1.</title>
        <authorList>
            <consortium name="metaHIT consortium -- http://www.metahit.eu/"/>
            <person name="Pajon A."/>
            <person name="Turner K."/>
            <person name="Parkhill J."/>
            <person name="Wade W."/>
            <person name="Vartoukian S."/>
        </authorList>
    </citation>
    <scope>NUCLEOTIDE SEQUENCE [LARGE SCALE GENOMIC DNA]</scope>
    <source>
        <strain evidence="2">SGP1</strain>
    </source>
</reference>
<evidence type="ECO:0000313" key="1">
    <source>
        <dbReference type="EMBL" id="CBL27946.1"/>
    </source>
</evidence>
<dbReference type="AlphaFoldDB" id="A0AB94IVZ5"/>
<organism evidence="1 2">
    <name type="scientific">Fretibacterium fastidiosum</name>
    <dbReference type="NCBI Taxonomy" id="651822"/>
    <lineage>
        <taxon>Bacteria</taxon>
        <taxon>Thermotogati</taxon>
        <taxon>Synergistota</taxon>
        <taxon>Synergistia</taxon>
        <taxon>Synergistales</taxon>
        <taxon>Aminobacteriaceae</taxon>
        <taxon>Fretibacterium</taxon>
    </lineage>
</organism>
<proteinExistence type="predicted"/>
<evidence type="ECO:0000313" key="2">
    <source>
        <dbReference type="Proteomes" id="UP000008957"/>
    </source>
</evidence>
<sequence length="378" mass="43153">MTDFEEFWWNNITGPHSVVTKTSELLSTKFAVLLLVPGDLPWRHTMRSAIDAEFKRRSSMMDILIRPIDVKDEYLQDIAPGQFILRNYASESVKNEYRVGSGMSMQEYIKRNSVLKNTILWLKGFNNAEQVKDWVNFCSDYATGAVVDGLFILEVQDNMRLPAHSSIPKINFSEYVDSYNLLLFCSFLLDEQKELTAQWKSYIAAMVSNLCETDAEVAERMILETNFMNEEPLDVLSRIAKEPDFVRRGEGAQHAFALLRNRNNLTLKKRLWSAQVQVLFPVIELERVEIVRQWHAEIAAALAKHPEQRGYGNGSNEAIDDLCDIELGQLNHMIINHMLEIPAPEIRSRIALLRTCRNLLAHGECCSAAQTGKLLNAS</sequence>
<dbReference type="EMBL" id="FP929056">
    <property type="protein sequence ID" value="CBL27946.1"/>
    <property type="molecule type" value="Genomic_DNA"/>
</dbReference>
<protein>
    <submittedName>
        <fullName evidence="1">Uncharacterized protein</fullName>
    </submittedName>
</protein>
<dbReference type="KEGG" id="sbr:SY1_05380"/>
<reference evidence="1 2" key="2">
    <citation type="submission" date="2010-03" db="EMBL/GenBank/DDBJ databases">
        <authorList>
            <person name="Pajon A."/>
        </authorList>
    </citation>
    <scope>NUCLEOTIDE SEQUENCE [LARGE SCALE GENOMIC DNA]</scope>
    <source>
        <strain evidence="1 2">SGP1</strain>
    </source>
</reference>
<keyword evidence="2" id="KW-1185">Reference proteome</keyword>
<accession>A0AB94IVZ5</accession>
<dbReference type="Proteomes" id="UP000008957">
    <property type="component" value="Chromosome"/>
</dbReference>
<gene>
    <name evidence="1" type="ORF">SY1_05380</name>
</gene>
<name>A0AB94IVZ5_9BACT</name>
<dbReference type="RefSeq" id="WP_015556093.1">
    <property type="nucleotide sequence ID" value="NC_021038.1"/>
</dbReference>